<feature type="compositionally biased region" description="Polar residues" evidence="4">
    <location>
        <begin position="42"/>
        <end position="66"/>
    </location>
</feature>
<comment type="caution">
    <text evidence="6">The sequence shown here is derived from an EMBL/GenBank/DDBJ whole genome shotgun (WGS) entry which is preliminary data.</text>
</comment>
<feature type="domain" description="HTH lacI-type" evidence="5">
    <location>
        <begin position="67"/>
        <end position="121"/>
    </location>
</feature>
<dbReference type="InterPro" id="IPR046335">
    <property type="entry name" value="LacI/GalR-like_sensor"/>
</dbReference>
<dbReference type="SMART" id="SM00354">
    <property type="entry name" value="HTH_LACI"/>
    <property type="match status" value="1"/>
</dbReference>
<name>A0ABX0DMI8_9ACTN</name>
<evidence type="ECO:0000256" key="2">
    <source>
        <dbReference type="ARBA" id="ARBA00023125"/>
    </source>
</evidence>
<dbReference type="InterPro" id="IPR000843">
    <property type="entry name" value="HTH_LacI"/>
</dbReference>
<sequence>MSNDSGCGGGVSVVSNRFDEVAESSRTPVRDGGHPPVASGDTPATSGPNSATKGSRIPVNSGSPTPVNIGEIARLAGVSRSTVSYALSGKRPISERTRLRIQKVIDEHGFQPNASARALAHGRTQSIGVVFPPAGRRYTDMQLDFLSAVIDAAAVHDHDVLLSRSGEGWDEAFDRLVGQRRVDGAILMEIRVQDSRVDRLLGTGFPFVTMGRTADPDALSWVDMDWTELTARCVRHLAELGHRRLALVNRPRELFAVGYEAAHRAVDGFRVAVDELGLTGEIHHCGDDAASGEAVVQELLDHDPLTTGLVVLNEAALVGLYRGLDRAGLSVPGDVSVTGVVGARWAETVTPMMTGFDNSSDVMGRLAVDLLLERLAGSSTARPRQHLLTPELTVRASTGPAQTRS</sequence>
<dbReference type="Pfam" id="PF00356">
    <property type="entry name" value="LacI"/>
    <property type="match status" value="1"/>
</dbReference>
<feature type="compositionally biased region" description="Polar residues" evidence="4">
    <location>
        <begin position="395"/>
        <end position="405"/>
    </location>
</feature>
<dbReference type="CDD" id="cd01392">
    <property type="entry name" value="HTH_LacI"/>
    <property type="match status" value="1"/>
</dbReference>
<dbReference type="InterPro" id="IPR028082">
    <property type="entry name" value="Peripla_BP_I"/>
</dbReference>
<keyword evidence="3" id="KW-0804">Transcription</keyword>
<accession>A0ABX0DMI8</accession>
<dbReference type="InterPro" id="IPR010982">
    <property type="entry name" value="Lambda_DNA-bd_dom_sf"/>
</dbReference>
<dbReference type="PROSITE" id="PS00356">
    <property type="entry name" value="HTH_LACI_1"/>
    <property type="match status" value="1"/>
</dbReference>
<reference evidence="6 7" key="1">
    <citation type="submission" date="2020-02" db="EMBL/GenBank/DDBJ databases">
        <title>Whole-genome analyses of novel actinobacteria.</title>
        <authorList>
            <person name="Sahin N."/>
            <person name="Tokatli A."/>
        </authorList>
    </citation>
    <scope>NUCLEOTIDE SEQUENCE [LARGE SCALE GENOMIC DNA]</scope>
    <source>
        <strain evidence="6 7">YC419</strain>
    </source>
</reference>
<dbReference type="SUPFAM" id="SSF47413">
    <property type="entry name" value="lambda repressor-like DNA-binding domains"/>
    <property type="match status" value="1"/>
</dbReference>
<keyword evidence="2" id="KW-0238">DNA-binding</keyword>
<feature type="region of interest" description="Disordered" evidence="4">
    <location>
        <begin position="1"/>
        <end position="66"/>
    </location>
</feature>
<dbReference type="Pfam" id="PF13377">
    <property type="entry name" value="Peripla_BP_3"/>
    <property type="match status" value="1"/>
</dbReference>
<evidence type="ECO:0000256" key="3">
    <source>
        <dbReference type="ARBA" id="ARBA00023163"/>
    </source>
</evidence>
<dbReference type="PANTHER" id="PTHR30146:SF153">
    <property type="entry name" value="LACTOSE OPERON REPRESSOR"/>
    <property type="match status" value="1"/>
</dbReference>
<proteinExistence type="predicted"/>
<evidence type="ECO:0000256" key="1">
    <source>
        <dbReference type="ARBA" id="ARBA00023015"/>
    </source>
</evidence>
<gene>
    <name evidence="6" type="ORF">G6048_04835</name>
</gene>
<dbReference type="Gene3D" id="3.40.50.2300">
    <property type="match status" value="2"/>
</dbReference>
<organism evidence="6 7">
    <name type="scientific">Streptomyces ureilyticus</name>
    <dbReference type="NCBI Taxonomy" id="1775131"/>
    <lineage>
        <taxon>Bacteria</taxon>
        <taxon>Bacillati</taxon>
        <taxon>Actinomycetota</taxon>
        <taxon>Actinomycetes</taxon>
        <taxon>Kitasatosporales</taxon>
        <taxon>Streptomycetaceae</taxon>
        <taxon>Streptomyces</taxon>
    </lineage>
</organism>
<protein>
    <submittedName>
        <fullName evidence="6">LacI family transcriptional regulator</fullName>
    </submittedName>
</protein>
<evidence type="ECO:0000256" key="4">
    <source>
        <dbReference type="SAM" id="MobiDB-lite"/>
    </source>
</evidence>
<evidence type="ECO:0000313" key="6">
    <source>
        <dbReference type="EMBL" id="NGO41528.1"/>
    </source>
</evidence>
<dbReference type="EMBL" id="JAAKZX010000009">
    <property type="protein sequence ID" value="NGO41528.1"/>
    <property type="molecule type" value="Genomic_DNA"/>
</dbReference>
<dbReference type="PROSITE" id="PS50932">
    <property type="entry name" value="HTH_LACI_2"/>
    <property type="match status" value="1"/>
</dbReference>
<feature type="compositionally biased region" description="Gly residues" evidence="4">
    <location>
        <begin position="1"/>
        <end position="11"/>
    </location>
</feature>
<dbReference type="Proteomes" id="UP001518140">
    <property type="component" value="Unassembled WGS sequence"/>
</dbReference>
<dbReference type="PANTHER" id="PTHR30146">
    <property type="entry name" value="LACI-RELATED TRANSCRIPTIONAL REPRESSOR"/>
    <property type="match status" value="1"/>
</dbReference>
<keyword evidence="1" id="KW-0805">Transcription regulation</keyword>
<feature type="region of interest" description="Disordered" evidence="4">
    <location>
        <begin position="382"/>
        <end position="405"/>
    </location>
</feature>
<dbReference type="SUPFAM" id="SSF53822">
    <property type="entry name" value="Periplasmic binding protein-like I"/>
    <property type="match status" value="1"/>
</dbReference>
<evidence type="ECO:0000259" key="5">
    <source>
        <dbReference type="PROSITE" id="PS50932"/>
    </source>
</evidence>
<evidence type="ECO:0000313" key="7">
    <source>
        <dbReference type="Proteomes" id="UP001518140"/>
    </source>
</evidence>
<dbReference type="Gene3D" id="1.10.260.40">
    <property type="entry name" value="lambda repressor-like DNA-binding domains"/>
    <property type="match status" value="1"/>
</dbReference>
<keyword evidence="7" id="KW-1185">Reference proteome</keyword>